<accession>A0A653D9J1</accession>
<keyword evidence="3" id="KW-1185">Reference proteome</keyword>
<dbReference type="EMBL" id="CAACVG010007237">
    <property type="protein sequence ID" value="VEN44372.1"/>
    <property type="molecule type" value="Genomic_DNA"/>
</dbReference>
<gene>
    <name evidence="2" type="ORF">CALMAC_LOCUS15621</name>
    <name evidence="1" type="ORF">CALMAC_LOCUS7196</name>
</gene>
<organism evidence="2 3">
    <name type="scientific">Callosobruchus maculatus</name>
    <name type="common">Southern cowpea weevil</name>
    <name type="synonym">Pulse bruchid</name>
    <dbReference type="NCBI Taxonomy" id="64391"/>
    <lineage>
        <taxon>Eukaryota</taxon>
        <taxon>Metazoa</taxon>
        <taxon>Ecdysozoa</taxon>
        <taxon>Arthropoda</taxon>
        <taxon>Hexapoda</taxon>
        <taxon>Insecta</taxon>
        <taxon>Pterygota</taxon>
        <taxon>Neoptera</taxon>
        <taxon>Endopterygota</taxon>
        <taxon>Coleoptera</taxon>
        <taxon>Polyphaga</taxon>
        <taxon>Cucujiformia</taxon>
        <taxon>Chrysomeloidea</taxon>
        <taxon>Chrysomelidae</taxon>
        <taxon>Bruchinae</taxon>
        <taxon>Bruchini</taxon>
        <taxon>Callosobruchus</taxon>
    </lineage>
</organism>
<dbReference type="Proteomes" id="UP000410492">
    <property type="component" value="Unassembled WGS sequence"/>
</dbReference>
<dbReference type="EMBL" id="CAACVG010010849">
    <property type="protein sequence ID" value="VEN56829.1"/>
    <property type="molecule type" value="Genomic_DNA"/>
</dbReference>
<evidence type="ECO:0000313" key="1">
    <source>
        <dbReference type="EMBL" id="VEN44372.1"/>
    </source>
</evidence>
<reference evidence="2 3" key="1">
    <citation type="submission" date="2019-01" db="EMBL/GenBank/DDBJ databases">
        <authorList>
            <person name="Sayadi A."/>
        </authorList>
    </citation>
    <scope>NUCLEOTIDE SEQUENCE [LARGE SCALE GENOMIC DNA]</scope>
</reference>
<name>A0A653D9J1_CALMS</name>
<protein>
    <submittedName>
        <fullName evidence="2">Uncharacterized protein</fullName>
    </submittedName>
</protein>
<sequence length="64" mass="7433">MPSVIAVRKWYRYVISALMDVPCDVITSYSSTSSATIYLHLWGLAHRIKRIFYDAGYRDRFSLA</sequence>
<evidence type="ECO:0000313" key="2">
    <source>
        <dbReference type="EMBL" id="VEN56829.1"/>
    </source>
</evidence>
<proteinExistence type="predicted"/>
<dbReference type="AlphaFoldDB" id="A0A653D9J1"/>
<evidence type="ECO:0000313" key="3">
    <source>
        <dbReference type="Proteomes" id="UP000410492"/>
    </source>
</evidence>